<comment type="subcellular location">
    <subcellularLocation>
        <location evidence="7">Cytoplasm</location>
    </subcellularLocation>
</comment>
<evidence type="ECO:0000256" key="4">
    <source>
        <dbReference type="ARBA" id="ARBA00022679"/>
    </source>
</evidence>
<protein>
    <recommendedName>
        <fullName evidence="7">3-phosphoshikimate 1-carboxyvinyltransferase</fullName>
        <ecNumber evidence="7">2.5.1.19</ecNumber>
    </recommendedName>
    <alternativeName>
        <fullName evidence="7">5-enolpyruvylshikimate-3-phosphate synthase</fullName>
        <shortName evidence="7">EPSP synthase</shortName>
        <shortName evidence="7">EPSPS</shortName>
    </alternativeName>
</protein>
<feature type="binding site" evidence="7">
    <location>
        <position position="22"/>
    </location>
    <ligand>
        <name>3-phosphoshikimate</name>
        <dbReference type="ChEBI" id="CHEBI:145989"/>
    </ligand>
</feature>
<evidence type="ECO:0000313" key="9">
    <source>
        <dbReference type="EMBL" id="TCO73813.1"/>
    </source>
</evidence>
<dbReference type="InterPro" id="IPR006264">
    <property type="entry name" value="EPSP_synthase"/>
</dbReference>
<dbReference type="Gene3D" id="3.65.10.10">
    <property type="entry name" value="Enolpyruvate transferase domain"/>
    <property type="match status" value="2"/>
</dbReference>
<keyword evidence="4 7" id="KW-0808">Transferase</keyword>
<dbReference type="GO" id="GO:0003866">
    <property type="term" value="F:3-phosphoshikimate 1-carboxyvinyltransferase activity"/>
    <property type="evidence" value="ECO:0007669"/>
    <property type="project" value="UniProtKB-UniRule"/>
</dbReference>
<feature type="binding site" evidence="7">
    <location>
        <position position="21"/>
    </location>
    <ligand>
        <name>3-phosphoshikimate</name>
        <dbReference type="ChEBI" id="CHEBI:145989"/>
    </ligand>
</feature>
<comment type="function">
    <text evidence="7">Catalyzes the transfer of the enolpyruvyl moiety of phosphoenolpyruvate (PEP) to the 5-hydroxyl of shikimate-3-phosphate (S3P) to produce enolpyruvyl shikimate-3-phosphate and inorganic phosphate.</text>
</comment>
<dbReference type="SUPFAM" id="SSF55205">
    <property type="entry name" value="EPT/RTPC-like"/>
    <property type="match status" value="1"/>
</dbReference>
<keyword evidence="7" id="KW-0963">Cytoplasm</keyword>
<reference evidence="9 10" key="1">
    <citation type="submission" date="2019-03" db="EMBL/GenBank/DDBJ databases">
        <title>Genomic Encyclopedia of Type Strains, Phase IV (KMG-IV): sequencing the most valuable type-strain genomes for metagenomic binning, comparative biology and taxonomic classification.</title>
        <authorList>
            <person name="Goeker M."/>
        </authorList>
    </citation>
    <scope>NUCLEOTIDE SEQUENCE [LARGE SCALE GENOMIC DNA]</scope>
    <source>
        <strain evidence="9 10">DSM 102940</strain>
    </source>
</reference>
<keyword evidence="10" id="KW-1185">Reference proteome</keyword>
<dbReference type="InterPro" id="IPR013792">
    <property type="entry name" value="RNA3'P_cycl/enolpyr_Trfase_a/b"/>
</dbReference>
<dbReference type="InterPro" id="IPR023193">
    <property type="entry name" value="EPSP_synthase_CS"/>
</dbReference>
<feature type="binding site" evidence="7">
    <location>
        <position position="26"/>
    </location>
    <ligand>
        <name>3-phosphoshikimate</name>
        <dbReference type="ChEBI" id="CHEBI:145989"/>
    </ligand>
</feature>
<dbReference type="AlphaFoldDB" id="A0A4R2KJI4"/>
<feature type="binding site" evidence="7">
    <location>
        <position position="384"/>
    </location>
    <ligand>
        <name>phosphoenolpyruvate</name>
        <dbReference type="ChEBI" id="CHEBI:58702"/>
    </ligand>
</feature>
<dbReference type="CDD" id="cd01556">
    <property type="entry name" value="EPSP_synthase"/>
    <property type="match status" value="1"/>
</dbReference>
<feature type="binding site" evidence="7">
    <location>
        <position position="171"/>
    </location>
    <ligand>
        <name>3-phosphoshikimate</name>
        <dbReference type="ChEBI" id="CHEBI:145989"/>
    </ligand>
</feature>
<feature type="binding site" evidence="7">
    <location>
        <position position="126"/>
    </location>
    <ligand>
        <name>phosphoenolpyruvate</name>
        <dbReference type="ChEBI" id="CHEBI:58702"/>
    </ligand>
</feature>
<evidence type="ECO:0000256" key="5">
    <source>
        <dbReference type="ARBA" id="ARBA00023141"/>
    </source>
</evidence>
<keyword evidence="5 7" id="KW-0057">Aromatic amino acid biosynthesis</keyword>
<dbReference type="PANTHER" id="PTHR21090:SF5">
    <property type="entry name" value="PENTAFUNCTIONAL AROM POLYPEPTIDE"/>
    <property type="match status" value="1"/>
</dbReference>
<dbReference type="EC" id="2.5.1.19" evidence="7"/>
<dbReference type="OrthoDB" id="9809920at2"/>
<organism evidence="9 10">
    <name type="scientific">Marinisporobacter balticus</name>
    <dbReference type="NCBI Taxonomy" id="2018667"/>
    <lineage>
        <taxon>Bacteria</taxon>
        <taxon>Bacillati</taxon>
        <taxon>Bacillota</taxon>
        <taxon>Clostridia</taxon>
        <taxon>Peptostreptococcales</taxon>
        <taxon>Thermotaleaceae</taxon>
        <taxon>Marinisporobacter</taxon>
    </lineage>
</organism>
<evidence type="ECO:0000256" key="7">
    <source>
        <dbReference type="HAMAP-Rule" id="MF_00210"/>
    </source>
</evidence>
<feature type="binding site" evidence="7">
    <location>
        <position position="169"/>
    </location>
    <ligand>
        <name>3-phosphoshikimate</name>
        <dbReference type="ChEBI" id="CHEBI:145989"/>
    </ligand>
</feature>
<dbReference type="NCBIfam" id="TIGR01356">
    <property type="entry name" value="aroA"/>
    <property type="match status" value="1"/>
</dbReference>
<feature type="binding site" evidence="7">
    <location>
        <position position="170"/>
    </location>
    <ligand>
        <name>3-phosphoshikimate</name>
        <dbReference type="ChEBI" id="CHEBI:145989"/>
    </ligand>
</feature>
<dbReference type="Proteomes" id="UP000294919">
    <property type="component" value="Unassembled WGS sequence"/>
</dbReference>
<feature type="binding site" evidence="7">
    <location>
        <position position="197"/>
    </location>
    <ligand>
        <name>3-phosphoshikimate</name>
        <dbReference type="ChEBI" id="CHEBI:145989"/>
    </ligand>
</feature>
<comment type="caution">
    <text evidence="9">The sequence shown here is derived from an EMBL/GenBank/DDBJ whole genome shotgun (WGS) entry which is preliminary data.</text>
</comment>
<sequence>MKSVKIIPSLLNGQVRIPPSKSMSHRAIIGAGLSEGTSHIDNIAFSDDIIATLEGIKAFGVMTNHLDQDLEHEPKRIAITGNGKMELIHETINCKESGSTLRFLIPMAGLIEEKVTFIGKGKLVERPLNTYYEIFKEQNIAYTNNEGKLPLSIIGRLKPGIFKIKGNVSSQFITGLLFVLPLLDGDSKMIITTPLESKGYVDLTLSILERFSIKIENNNDHEFIIKGNQKYRAQDYRVEGDFSQAAFWIVAGLLGGNIQCSDLNMHSLQGDKAILDIVKKMGANLSIDQDTIQIEKSDTKGITIDASQCPDLVPILATLGALSKGTTKIINAARLRIKESDRLKAMATELNKLGADVKELEEGLEIHGKEKLKGGTVDSWNDHRIAMALAMASIKCSEPVIITNSHAVSKSYPTFWQDFEKTGGKIDEWHMGE</sequence>
<evidence type="ECO:0000313" key="10">
    <source>
        <dbReference type="Proteomes" id="UP000294919"/>
    </source>
</evidence>
<evidence type="ECO:0000256" key="6">
    <source>
        <dbReference type="ARBA" id="ARBA00044633"/>
    </source>
</evidence>
<dbReference type="Pfam" id="PF00275">
    <property type="entry name" value="EPSP_synthase"/>
    <property type="match status" value="1"/>
</dbReference>
<name>A0A4R2KJI4_9FIRM</name>
<feature type="binding site" evidence="7">
    <location>
        <position position="311"/>
    </location>
    <ligand>
        <name>3-phosphoshikimate</name>
        <dbReference type="ChEBI" id="CHEBI:145989"/>
    </ligand>
</feature>
<dbReference type="UniPathway" id="UPA00053">
    <property type="reaction ID" value="UER00089"/>
</dbReference>
<dbReference type="GO" id="GO:0009073">
    <property type="term" value="P:aromatic amino acid family biosynthetic process"/>
    <property type="evidence" value="ECO:0007669"/>
    <property type="project" value="UniProtKB-KW"/>
</dbReference>
<comment type="pathway">
    <text evidence="1 7">Metabolic intermediate biosynthesis; chorismate biosynthesis; chorismate from D-erythrose 4-phosphate and phosphoenolpyruvate: step 6/7.</text>
</comment>
<feature type="binding site" evidence="7">
    <location>
        <position position="342"/>
    </location>
    <ligand>
        <name>phosphoenolpyruvate</name>
        <dbReference type="ChEBI" id="CHEBI:58702"/>
    </ligand>
</feature>
<dbReference type="PANTHER" id="PTHR21090">
    <property type="entry name" value="AROM/DEHYDROQUINATE SYNTHASE"/>
    <property type="match status" value="1"/>
</dbReference>
<feature type="binding site" evidence="7">
    <location>
        <position position="98"/>
    </location>
    <ligand>
        <name>phosphoenolpyruvate</name>
        <dbReference type="ChEBI" id="CHEBI:58702"/>
    </ligand>
</feature>
<dbReference type="GO" id="GO:0009423">
    <property type="term" value="P:chorismate biosynthetic process"/>
    <property type="evidence" value="ECO:0007669"/>
    <property type="project" value="UniProtKB-UniRule"/>
</dbReference>
<gene>
    <name evidence="7" type="primary">aroA</name>
    <name evidence="9" type="ORF">EV214_11448</name>
</gene>
<feature type="binding site" evidence="7">
    <location>
        <position position="21"/>
    </location>
    <ligand>
        <name>phosphoenolpyruvate</name>
        <dbReference type="ChEBI" id="CHEBI:58702"/>
    </ligand>
</feature>
<evidence type="ECO:0000256" key="1">
    <source>
        <dbReference type="ARBA" id="ARBA00004811"/>
    </source>
</evidence>
<keyword evidence="3 7" id="KW-0028">Amino-acid biosynthesis</keyword>
<evidence type="ECO:0000256" key="3">
    <source>
        <dbReference type="ARBA" id="ARBA00022605"/>
    </source>
</evidence>
<evidence type="ECO:0000256" key="2">
    <source>
        <dbReference type="ARBA" id="ARBA00009948"/>
    </source>
</evidence>
<dbReference type="GO" id="GO:0005737">
    <property type="term" value="C:cytoplasm"/>
    <property type="evidence" value="ECO:0007669"/>
    <property type="project" value="UniProtKB-SubCell"/>
</dbReference>
<dbReference type="InterPro" id="IPR036968">
    <property type="entry name" value="Enolpyruvate_Tfrase_sf"/>
</dbReference>
<feature type="binding site" evidence="7">
    <location>
        <position position="338"/>
    </location>
    <ligand>
        <name>3-phosphoshikimate</name>
        <dbReference type="ChEBI" id="CHEBI:145989"/>
    </ligand>
</feature>
<dbReference type="PROSITE" id="PS00885">
    <property type="entry name" value="EPSP_SYNTHASE_2"/>
    <property type="match status" value="1"/>
</dbReference>
<accession>A0A4R2KJI4</accession>
<dbReference type="PIRSF" id="PIRSF000505">
    <property type="entry name" value="EPSPS"/>
    <property type="match status" value="1"/>
</dbReference>
<comment type="subunit">
    <text evidence="7">Monomer.</text>
</comment>
<comment type="similarity">
    <text evidence="2 7">Belongs to the EPSP synthase family.</text>
</comment>
<dbReference type="EMBL" id="SLWV01000014">
    <property type="protein sequence ID" value="TCO73813.1"/>
    <property type="molecule type" value="Genomic_DNA"/>
</dbReference>
<dbReference type="GO" id="GO:0008652">
    <property type="term" value="P:amino acid biosynthetic process"/>
    <property type="evidence" value="ECO:0007669"/>
    <property type="project" value="UniProtKB-KW"/>
</dbReference>
<dbReference type="InterPro" id="IPR001986">
    <property type="entry name" value="Enolpyruvate_Tfrase_dom"/>
</dbReference>
<feature type="active site" description="Proton acceptor" evidence="7">
    <location>
        <position position="311"/>
    </location>
</feature>
<feature type="binding site" evidence="7">
    <location>
        <position position="410"/>
    </location>
    <ligand>
        <name>phosphoenolpyruvate</name>
        <dbReference type="ChEBI" id="CHEBI:58702"/>
    </ligand>
</feature>
<dbReference type="RefSeq" id="WP_132245684.1">
    <property type="nucleotide sequence ID" value="NZ_SLWV01000014.1"/>
</dbReference>
<dbReference type="HAMAP" id="MF_00210">
    <property type="entry name" value="EPSP_synth"/>
    <property type="match status" value="1"/>
</dbReference>
<comment type="catalytic activity">
    <reaction evidence="6">
        <text>3-phosphoshikimate + phosphoenolpyruvate = 5-O-(1-carboxyvinyl)-3-phosphoshikimate + phosphate</text>
        <dbReference type="Rhea" id="RHEA:21256"/>
        <dbReference type="ChEBI" id="CHEBI:43474"/>
        <dbReference type="ChEBI" id="CHEBI:57701"/>
        <dbReference type="ChEBI" id="CHEBI:58702"/>
        <dbReference type="ChEBI" id="CHEBI:145989"/>
        <dbReference type="EC" id="2.5.1.19"/>
    </reaction>
    <physiologicalReaction direction="left-to-right" evidence="6">
        <dbReference type="Rhea" id="RHEA:21257"/>
    </physiologicalReaction>
</comment>
<proteinExistence type="inferred from homology"/>
<feature type="domain" description="Enolpyruvate transferase" evidence="8">
    <location>
        <begin position="9"/>
        <end position="418"/>
    </location>
</feature>
<comment type="caution">
    <text evidence="7">Lacks conserved residue(s) required for the propagation of feature annotation.</text>
</comment>
<feature type="binding site" evidence="7">
    <location>
        <position position="171"/>
    </location>
    <ligand>
        <name>phosphoenolpyruvate</name>
        <dbReference type="ChEBI" id="CHEBI:58702"/>
    </ligand>
</feature>
<evidence type="ECO:0000259" key="8">
    <source>
        <dbReference type="Pfam" id="PF00275"/>
    </source>
</evidence>